<accession>A0A085N4B7</accession>
<evidence type="ECO:0000313" key="1">
    <source>
        <dbReference type="EMBL" id="KFD64313.1"/>
    </source>
</evidence>
<sequence length="119" mass="13560">MKNGKATGADDLPSDFWELCGPVAHKTTKPNHCTQTNPLGLENQYNDTHMERQRLHRRLFYISANSTNKPHPEDSGTLHTPSAWKTSITIPIWKGKGYIADYSTYRPIRLTSHTLKILE</sequence>
<dbReference type="EMBL" id="KL367557">
    <property type="protein sequence ID" value="KFD64313.1"/>
    <property type="molecule type" value="Genomic_DNA"/>
</dbReference>
<gene>
    <name evidence="1" type="ORF">M514_23481</name>
</gene>
<dbReference type="AlphaFoldDB" id="A0A085N4B7"/>
<dbReference type="Proteomes" id="UP000030758">
    <property type="component" value="Unassembled WGS sequence"/>
</dbReference>
<protein>
    <submittedName>
        <fullName evidence="1">Uncharacterized protein</fullName>
    </submittedName>
</protein>
<reference evidence="1" key="1">
    <citation type="journal article" date="2014" name="Nat. Genet.">
        <title>Genome and transcriptome of the porcine whipworm Trichuris suis.</title>
        <authorList>
            <person name="Jex A.R."/>
            <person name="Nejsum P."/>
            <person name="Schwarz E.M."/>
            <person name="Hu L."/>
            <person name="Young N.D."/>
            <person name="Hall R.S."/>
            <person name="Korhonen P.K."/>
            <person name="Liao S."/>
            <person name="Thamsborg S."/>
            <person name="Xia J."/>
            <person name="Xu P."/>
            <person name="Wang S."/>
            <person name="Scheerlinck J.P."/>
            <person name="Hofmann A."/>
            <person name="Sternberg P.W."/>
            <person name="Wang J."/>
            <person name="Gasser R.B."/>
        </authorList>
    </citation>
    <scope>NUCLEOTIDE SEQUENCE [LARGE SCALE GENOMIC DNA]</scope>
    <source>
        <strain evidence="1">DCEP-RM93F</strain>
    </source>
</reference>
<proteinExistence type="predicted"/>
<organism evidence="1">
    <name type="scientific">Trichuris suis</name>
    <name type="common">pig whipworm</name>
    <dbReference type="NCBI Taxonomy" id="68888"/>
    <lineage>
        <taxon>Eukaryota</taxon>
        <taxon>Metazoa</taxon>
        <taxon>Ecdysozoa</taxon>
        <taxon>Nematoda</taxon>
        <taxon>Enoplea</taxon>
        <taxon>Dorylaimia</taxon>
        <taxon>Trichinellida</taxon>
        <taxon>Trichuridae</taxon>
        <taxon>Trichuris</taxon>
    </lineage>
</organism>
<name>A0A085N4B7_9BILA</name>